<keyword evidence="2" id="KW-0812">Transmembrane</keyword>
<dbReference type="Proteomes" id="UP000523795">
    <property type="component" value="Unassembled WGS sequence"/>
</dbReference>
<protein>
    <submittedName>
        <fullName evidence="4">Transglutaminase domain-containing protein</fullName>
    </submittedName>
</protein>
<feature type="compositionally biased region" description="Low complexity" evidence="1">
    <location>
        <begin position="617"/>
        <end position="641"/>
    </location>
</feature>
<dbReference type="EMBL" id="JAAZSR010000025">
    <property type="protein sequence ID" value="NKX49590.1"/>
    <property type="molecule type" value="Genomic_DNA"/>
</dbReference>
<reference evidence="4 5" key="1">
    <citation type="submission" date="2020-04" db="EMBL/GenBank/DDBJ databases">
        <authorList>
            <person name="Liu S."/>
        </authorList>
    </citation>
    <scope>NUCLEOTIDE SEQUENCE [LARGE SCALE GENOMIC DNA]</scope>
    <source>
        <strain evidence="4 5">CGMCC 1.15091</strain>
    </source>
</reference>
<evidence type="ECO:0000259" key="3">
    <source>
        <dbReference type="SMART" id="SM00460"/>
    </source>
</evidence>
<feature type="transmembrane region" description="Helical" evidence="2">
    <location>
        <begin position="88"/>
        <end position="113"/>
    </location>
</feature>
<feature type="region of interest" description="Disordered" evidence="1">
    <location>
        <begin position="592"/>
        <end position="641"/>
    </location>
</feature>
<evidence type="ECO:0000313" key="4">
    <source>
        <dbReference type="EMBL" id="NKX49590.1"/>
    </source>
</evidence>
<name>A0ABX1JM28_9MICC</name>
<feature type="transmembrane region" description="Helical" evidence="2">
    <location>
        <begin position="133"/>
        <end position="161"/>
    </location>
</feature>
<feature type="transmembrane region" description="Helical" evidence="2">
    <location>
        <begin position="194"/>
        <end position="216"/>
    </location>
</feature>
<dbReference type="Pfam" id="PF01841">
    <property type="entry name" value="Transglut_core"/>
    <property type="match status" value="1"/>
</dbReference>
<feature type="domain" description="Transglutaminase-like" evidence="3">
    <location>
        <begin position="507"/>
        <end position="586"/>
    </location>
</feature>
<accession>A0ABX1JM28</accession>
<gene>
    <name evidence="4" type="ORF">HER39_03150</name>
</gene>
<keyword evidence="5" id="KW-1185">Reference proteome</keyword>
<feature type="transmembrane region" description="Helical" evidence="2">
    <location>
        <begin position="244"/>
        <end position="265"/>
    </location>
</feature>
<dbReference type="InterPro" id="IPR002931">
    <property type="entry name" value="Transglutaminase-like"/>
</dbReference>
<feature type="region of interest" description="Disordered" evidence="1">
    <location>
        <begin position="1"/>
        <end position="27"/>
    </location>
</feature>
<evidence type="ECO:0000256" key="2">
    <source>
        <dbReference type="SAM" id="Phobius"/>
    </source>
</evidence>
<dbReference type="SUPFAM" id="SSF54001">
    <property type="entry name" value="Cysteine proteinases"/>
    <property type="match status" value="1"/>
</dbReference>
<feature type="transmembrane region" description="Helical" evidence="2">
    <location>
        <begin position="57"/>
        <end position="76"/>
    </location>
</feature>
<feature type="transmembrane region" description="Helical" evidence="2">
    <location>
        <begin position="644"/>
        <end position="663"/>
    </location>
</feature>
<evidence type="ECO:0000256" key="1">
    <source>
        <dbReference type="SAM" id="MobiDB-lite"/>
    </source>
</evidence>
<dbReference type="SMART" id="SM00460">
    <property type="entry name" value="TGc"/>
    <property type="match status" value="1"/>
</dbReference>
<evidence type="ECO:0000313" key="5">
    <source>
        <dbReference type="Proteomes" id="UP000523795"/>
    </source>
</evidence>
<proteinExistence type="predicted"/>
<feature type="region of interest" description="Disordered" evidence="1">
    <location>
        <begin position="429"/>
        <end position="451"/>
    </location>
</feature>
<keyword evidence="2" id="KW-0472">Membrane</keyword>
<feature type="transmembrane region" description="Helical" evidence="2">
    <location>
        <begin position="168"/>
        <end position="188"/>
    </location>
</feature>
<organism evidence="4 5">
    <name type="scientific">Arthrobacter deserti</name>
    <dbReference type="NCBI Taxonomy" id="1742687"/>
    <lineage>
        <taxon>Bacteria</taxon>
        <taxon>Bacillati</taxon>
        <taxon>Actinomycetota</taxon>
        <taxon>Actinomycetes</taxon>
        <taxon>Micrococcales</taxon>
        <taxon>Micrococcaceae</taxon>
        <taxon>Arthrobacter</taxon>
    </lineage>
</organism>
<dbReference type="Gene3D" id="3.10.620.30">
    <property type="match status" value="1"/>
</dbReference>
<dbReference type="PANTHER" id="PTHR42736">
    <property type="entry name" value="PROTEIN-GLUTAMINE GAMMA-GLUTAMYLTRANSFERASE"/>
    <property type="match status" value="1"/>
</dbReference>
<dbReference type="InterPro" id="IPR021878">
    <property type="entry name" value="TgpA_N"/>
</dbReference>
<sequence length="799" mass="82269">MTAMLERPQETPADLPAPPDGPARRRGPGLRPWLMSGAVALAVCLAAASLHGVLEGWAWLPSVVLAVLAVELGTAAGRALNWPAAAGVLLGLAGLVASVTAMFLAPASLLGFIPGPGFTRALEPMLAEAEDTVVSQVAPVLANPGIVLVACLGIGLAALLLDTIVVPLQMPATGGAVLLAVVSVPAVIKPGSIGPWGFAAAAAGYLLVLGCAQWYLGQQGSIQASSADDAPAGPRPRPAAAGRVGRGTAIGAASVLTALALPLAVPGFNDGLFPEGARLNWLGVPTGLNPIVNLGENLRRPGALGRMTYATDAGTGLYLRSVTLENLSGARWRPSDTRGGNTGVGNIALPQIRALLTQGTVTTTEISTSSYTSPWLLAPYAPARVEGLEGTWNWDPGTLNIRGAAGTTPANQQYTVTSVAPRLTRSLLASADPSGDPAVDRVSTELPSDRPGIIRDTTAEVVGGLDRPFEQALAIQRYLRGPGFIYSEQAPVDGGYDQSGFGVVGAFLEAKAGYCVHFSAAMAVMAREAGIPSRIAVGYAPGRKTGETLVRDGVELTQYEIDSRDAHAWPELYFDGIGWVAFEPTPGRGVVPDYARADTAGHAPGQAPAENLEPGREAPAAAETAPAGPATSAEAPAGAPDRSGWAALPAACVLLALLGPMLLRAGRRRRRRAQLADPGTPGRQSAQLAWAETLDAAADYGQPAGGAESAREFETRLAGSGALAGTAPEALRRLRAEYERAAYADPQPRAGGPQAAPGPVLLADAEQVLAGLRAGAGWRQRLLARFLPRSLFRSRRDAA</sequence>
<dbReference type="InterPro" id="IPR038765">
    <property type="entry name" value="Papain-like_cys_pep_sf"/>
</dbReference>
<dbReference type="InterPro" id="IPR052901">
    <property type="entry name" value="Bact_TGase-like"/>
</dbReference>
<dbReference type="Pfam" id="PF11992">
    <property type="entry name" value="TgpA_N"/>
    <property type="match status" value="1"/>
</dbReference>
<dbReference type="PANTHER" id="PTHR42736:SF1">
    <property type="entry name" value="PROTEIN-GLUTAMINE GAMMA-GLUTAMYLTRANSFERASE"/>
    <property type="match status" value="1"/>
</dbReference>
<keyword evidence="2" id="KW-1133">Transmembrane helix</keyword>
<feature type="transmembrane region" description="Helical" evidence="2">
    <location>
        <begin position="33"/>
        <end position="51"/>
    </location>
</feature>
<comment type="caution">
    <text evidence="4">The sequence shown here is derived from an EMBL/GenBank/DDBJ whole genome shotgun (WGS) entry which is preliminary data.</text>
</comment>